<dbReference type="AlphaFoldDB" id="A0A498QDG9"/>
<organism evidence="1 2">
    <name type="scientific">Mycobacterium attenuatum</name>
    <dbReference type="NCBI Taxonomy" id="2341086"/>
    <lineage>
        <taxon>Bacteria</taxon>
        <taxon>Bacillati</taxon>
        <taxon>Actinomycetota</taxon>
        <taxon>Actinomycetes</taxon>
        <taxon>Mycobacteriales</taxon>
        <taxon>Mycobacteriaceae</taxon>
        <taxon>Mycobacterium</taxon>
    </lineage>
</organism>
<keyword evidence="2" id="KW-1185">Reference proteome</keyword>
<reference evidence="1 2" key="1">
    <citation type="submission" date="2018-09" db="EMBL/GenBank/DDBJ databases">
        <authorList>
            <person name="Tagini F."/>
        </authorList>
    </citation>
    <scope>NUCLEOTIDE SEQUENCE [LARGE SCALE GENOMIC DNA]</scope>
    <source>
        <strain evidence="1 2">MK136</strain>
    </source>
</reference>
<accession>A0A498QDG9</accession>
<dbReference type="EMBL" id="UPHP01000149">
    <property type="protein sequence ID" value="VBA44348.1"/>
    <property type="molecule type" value="Genomic_DNA"/>
</dbReference>
<protein>
    <submittedName>
        <fullName evidence="1">Uncharacterized protein</fullName>
    </submittedName>
</protein>
<evidence type="ECO:0000313" key="2">
    <source>
        <dbReference type="Proteomes" id="UP000273307"/>
    </source>
</evidence>
<gene>
    <name evidence="1" type="ORF">LAUMK136_05596</name>
</gene>
<name>A0A498QDG9_9MYCO</name>
<sequence>MTITDPYVLGYRKAAKSLLRQGMCPAPFRHELQVLWAQGDRADRELVQEISKRWETAP</sequence>
<proteinExistence type="predicted"/>
<dbReference type="Proteomes" id="UP000273307">
    <property type="component" value="Unassembled WGS sequence"/>
</dbReference>
<evidence type="ECO:0000313" key="1">
    <source>
        <dbReference type="EMBL" id="VBA44348.1"/>
    </source>
</evidence>